<name>A0AAW1W7P1_RUBAR</name>
<comment type="caution">
    <text evidence="1">The sequence shown here is derived from an EMBL/GenBank/DDBJ whole genome shotgun (WGS) entry which is preliminary data.</text>
</comment>
<dbReference type="GO" id="GO:0004113">
    <property type="term" value="F:2',3'-cyclic-nucleotide 3'-phosphodiesterase activity"/>
    <property type="evidence" value="ECO:0007669"/>
    <property type="project" value="TreeGrafter"/>
</dbReference>
<dbReference type="Proteomes" id="UP001457282">
    <property type="component" value="Unassembled WGS sequence"/>
</dbReference>
<gene>
    <name evidence="1" type="ORF">M0R45_028555</name>
</gene>
<dbReference type="GO" id="GO:0009187">
    <property type="term" value="P:cyclic nucleotide metabolic process"/>
    <property type="evidence" value="ECO:0007669"/>
    <property type="project" value="TreeGrafter"/>
</dbReference>
<keyword evidence="2" id="KW-1185">Reference proteome</keyword>
<dbReference type="Gene3D" id="3.90.1140.10">
    <property type="entry name" value="Cyclic phosphodiesterase"/>
    <property type="match status" value="1"/>
</dbReference>
<proteinExistence type="predicted"/>
<dbReference type="EMBL" id="JBEDUW010000006">
    <property type="protein sequence ID" value="KAK9919986.1"/>
    <property type="molecule type" value="Genomic_DNA"/>
</dbReference>
<dbReference type="InterPro" id="IPR009097">
    <property type="entry name" value="Cyclic_Pdiesterase"/>
</dbReference>
<evidence type="ECO:0000313" key="2">
    <source>
        <dbReference type="Proteomes" id="UP001457282"/>
    </source>
</evidence>
<accession>A0AAW1W7P1</accession>
<evidence type="ECO:0000313" key="1">
    <source>
        <dbReference type="EMBL" id="KAK9919986.1"/>
    </source>
</evidence>
<sequence length="133" mass="15626">MTHDEILNKFRSLRSLVTYSYKAKVNEVVTRNFYYQCVSLLIDSCSGQEIWEAARHCSAHFGFYTEHRPRLSLLFGNLTIEERKKAQEKVSIMDESITSLSFPITRLALYKVNYKDTTLKSWEKIAEYPLLFN</sequence>
<reference evidence="1 2" key="1">
    <citation type="journal article" date="2023" name="G3 (Bethesda)">
        <title>A chromosome-length genome assembly and annotation of blackberry (Rubus argutus, cv. 'Hillquist').</title>
        <authorList>
            <person name="Bruna T."/>
            <person name="Aryal R."/>
            <person name="Dudchenko O."/>
            <person name="Sargent D.J."/>
            <person name="Mead D."/>
            <person name="Buti M."/>
            <person name="Cavallini A."/>
            <person name="Hytonen T."/>
            <person name="Andres J."/>
            <person name="Pham M."/>
            <person name="Weisz D."/>
            <person name="Mascagni F."/>
            <person name="Usai G."/>
            <person name="Natali L."/>
            <person name="Bassil N."/>
            <person name="Fernandez G.E."/>
            <person name="Lomsadze A."/>
            <person name="Armour M."/>
            <person name="Olukolu B."/>
            <person name="Poorten T."/>
            <person name="Britton C."/>
            <person name="Davik J."/>
            <person name="Ashrafi H."/>
            <person name="Aiden E.L."/>
            <person name="Borodovsky M."/>
            <person name="Worthington M."/>
        </authorList>
    </citation>
    <scope>NUCLEOTIDE SEQUENCE [LARGE SCALE GENOMIC DNA]</scope>
    <source>
        <strain evidence="1">PI 553951</strain>
    </source>
</reference>
<dbReference type="SUPFAM" id="SSF55144">
    <property type="entry name" value="LigT-like"/>
    <property type="match status" value="1"/>
</dbReference>
<dbReference type="AlphaFoldDB" id="A0AAW1W7P1"/>
<organism evidence="1 2">
    <name type="scientific">Rubus argutus</name>
    <name type="common">Southern blackberry</name>
    <dbReference type="NCBI Taxonomy" id="59490"/>
    <lineage>
        <taxon>Eukaryota</taxon>
        <taxon>Viridiplantae</taxon>
        <taxon>Streptophyta</taxon>
        <taxon>Embryophyta</taxon>
        <taxon>Tracheophyta</taxon>
        <taxon>Spermatophyta</taxon>
        <taxon>Magnoliopsida</taxon>
        <taxon>eudicotyledons</taxon>
        <taxon>Gunneridae</taxon>
        <taxon>Pentapetalae</taxon>
        <taxon>rosids</taxon>
        <taxon>fabids</taxon>
        <taxon>Rosales</taxon>
        <taxon>Rosaceae</taxon>
        <taxon>Rosoideae</taxon>
        <taxon>Rosoideae incertae sedis</taxon>
        <taxon>Rubus</taxon>
    </lineage>
</organism>
<protein>
    <submittedName>
        <fullName evidence="1">Uncharacterized protein</fullName>
    </submittedName>
</protein>
<dbReference type="InterPro" id="IPR012386">
    <property type="entry name" value="Cyclic-nucl_3Pdiesterase"/>
</dbReference>
<dbReference type="PANTHER" id="PTHR28141">
    <property type="entry name" value="2',3'-CYCLIC-NUCLEOTIDE 3'-PHOSPHODIESTERASE"/>
    <property type="match status" value="1"/>
</dbReference>
<dbReference type="PANTHER" id="PTHR28141:SF1">
    <property type="entry name" value="2',3'-CYCLIC-NUCLEOTIDE 3'-PHOSPHODIESTERASE"/>
    <property type="match status" value="1"/>
</dbReference>